<keyword evidence="2" id="KW-0378">Hydrolase</keyword>
<dbReference type="EMBL" id="CP163435">
    <property type="protein sequence ID" value="XDQ25587.1"/>
    <property type="molecule type" value="Genomic_DNA"/>
</dbReference>
<name>A0AB39P512_9ACTN</name>
<evidence type="ECO:0000313" key="2">
    <source>
        <dbReference type="EMBL" id="XDQ25587.1"/>
    </source>
</evidence>
<gene>
    <name evidence="2" type="ORF">AB5J56_13215</name>
</gene>
<evidence type="ECO:0000259" key="1">
    <source>
        <dbReference type="Pfam" id="PF06259"/>
    </source>
</evidence>
<dbReference type="InterPro" id="IPR010427">
    <property type="entry name" value="DUF1023"/>
</dbReference>
<dbReference type="RefSeq" id="WP_369232901.1">
    <property type="nucleotide sequence ID" value="NZ_CP163435.1"/>
</dbReference>
<dbReference type="AlphaFoldDB" id="A0AB39P512"/>
<protein>
    <submittedName>
        <fullName evidence="2">Alpha/beta hydrolase</fullName>
    </submittedName>
</protein>
<dbReference type="GO" id="GO:0016787">
    <property type="term" value="F:hydrolase activity"/>
    <property type="evidence" value="ECO:0007669"/>
    <property type="project" value="UniProtKB-KW"/>
</dbReference>
<dbReference type="InterPro" id="IPR029058">
    <property type="entry name" value="AB_hydrolase_fold"/>
</dbReference>
<dbReference type="SUPFAM" id="SSF53474">
    <property type="entry name" value="alpha/beta-Hydrolases"/>
    <property type="match status" value="1"/>
</dbReference>
<reference evidence="2" key="1">
    <citation type="submission" date="2024-07" db="EMBL/GenBank/DDBJ databases">
        <authorList>
            <person name="Yu S.T."/>
        </authorList>
    </citation>
    <scope>NUCLEOTIDE SEQUENCE</scope>
    <source>
        <strain evidence="2">R21</strain>
    </source>
</reference>
<feature type="domain" description="DUF1023" evidence="1">
    <location>
        <begin position="368"/>
        <end position="533"/>
    </location>
</feature>
<dbReference type="Pfam" id="PF06259">
    <property type="entry name" value="Abhydrolase_8"/>
    <property type="match status" value="1"/>
</dbReference>
<organism evidence="2">
    <name type="scientific">Streptomyces sp. R21</name>
    <dbReference type="NCBI Taxonomy" id="3238627"/>
    <lineage>
        <taxon>Bacteria</taxon>
        <taxon>Bacillati</taxon>
        <taxon>Actinomycetota</taxon>
        <taxon>Actinomycetes</taxon>
        <taxon>Kitasatosporales</taxon>
        <taxon>Streptomycetaceae</taxon>
        <taxon>Streptomyces</taxon>
    </lineage>
</organism>
<proteinExistence type="predicted"/>
<sequence>MDYTTLKALKISEFSDAADGYRATGDMASAAKDRIENQITASMTKSLKGESVDAALEQLRALADNFHYAQVECGLVSTALNGFAYDLEAAKKKLDSAVADAHAEKLTINADGSVNYPPGGAKTDGKLPDGGTVTGLTDTTASAMGRQAADFDPNPNHRRAQEYADRIADALQEATEADEKWAPKLRVLKADDDLTVSDRDWADASSDTKGVQAAGKEYLDSLPQPPKDGDPKANAEWWKGLDAEQQAAWISIRPDSVGALDGVPSTVRDEANRMLLAEAHGVAQGEYGTWLKTHPEPSPRFQPYIDPTTGIVMKGVNVETPQWKKWDEARKKAHKSLDGMDAIRTRFDATGTNGLPEAYLLGFSAEADGRAIVANGNPDIADHQAVYVPGTTSELGSVGGDIDRMVRLWHTANDEADGKSVSTITWLGYDAPDSVVKDAPFEHYAYDGAPAFNQFLDGLEVSHSSESEPHRTVIGHSYGTTLVGAAAQTGHLNADDVIFAGSPGVEVSGADEMDVPKGHVWNEEADGDPVPDIGRWGLGGDGFIIPSDQEFGANQMTTDTDGHSGYWDGSSTSLKNQALVVVGKGADAALKPPPDPWAHVK</sequence>
<accession>A0AB39P512</accession>